<evidence type="ECO:0000313" key="1">
    <source>
        <dbReference type="EMBL" id="EQD41194.1"/>
    </source>
</evidence>
<organism evidence="1">
    <name type="scientific">mine drainage metagenome</name>
    <dbReference type="NCBI Taxonomy" id="410659"/>
    <lineage>
        <taxon>unclassified sequences</taxon>
        <taxon>metagenomes</taxon>
        <taxon>ecological metagenomes</taxon>
    </lineage>
</organism>
<dbReference type="EMBL" id="AUZZ01007760">
    <property type="protein sequence ID" value="EQD41194.1"/>
    <property type="molecule type" value="Genomic_DNA"/>
</dbReference>
<reference evidence="1" key="2">
    <citation type="journal article" date="2014" name="ISME J.">
        <title>Microbial stratification in low pH oxic and suboxic macroscopic growths along an acid mine drainage.</title>
        <authorList>
            <person name="Mendez-Garcia C."/>
            <person name="Mesa V."/>
            <person name="Sprenger R.R."/>
            <person name="Richter M."/>
            <person name="Diez M.S."/>
            <person name="Solano J."/>
            <person name="Bargiela R."/>
            <person name="Golyshina O.V."/>
            <person name="Manteca A."/>
            <person name="Ramos J.L."/>
            <person name="Gallego J.R."/>
            <person name="Llorente I."/>
            <person name="Martins Dos Santos V.A."/>
            <person name="Jensen O.N."/>
            <person name="Pelaez A.I."/>
            <person name="Sanchez J."/>
            <person name="Ferrer M."/>
        </authorList>
    </citation>
    <scope>NUCLEOTIDE SEQUENCE</scope>
</reference>
<gene>
    <name evidence="1" type="ORF">B2A_10778</name>
</gene>
<dbReference type="AlphaFoldDB" id="T1AKC1"/>
<name>T1AKC1_9ZZZZ</name>
<keyword evidence="1" id="KW-0808">Transferase</keyword>
<sequence length="179" mass="19009">AGTQVADSLPSWLQPTSGPASSVYFGAAGTTLDTPDQYDSAGYNWLAQQDTALPAALRPAFVSWWDYGFQAIDQGQHPSVADNFQNGIDPAGQFLLAQNESLAIGVLATTLLIAEQQKSGLAYLPTDLNAILRSDGLNVSRLHTLLANASADYTLVVAHPATYLPVDPSTLTDLNAEYL</sequence>
<dbReference type="GO" id="GO:0016740">
    <property type="term" value="F:transferase activity"/>
    <property type="evidence" value="ECO:0007669"/>
    <property type="project" value="UniProtKB-KW"/>
</dbReference>
<protein>
    <submittedName>
        <fullName evidence="1">Oligosaccharyl transferase STT3 subunit family</fullName>
    </submittedName>
</protein>
<comment type="caution">
    <text evidence="1">The sequence shown here is derived from an EMBL/GenBank/DDBJ whole genome shotgun (WGS) entry which is preliminary data.</text>
</comment>
<dbReference type="Gene3D" id="3.40.50.12610">
    <property type="match status" value="1"/>
</dbReference>
<reference evidence="1" key="1">
    <citation type="submission" date="2013-08" db="EMBL/GenBank/DDBJ databases">
        <authorList>
            <person name="Mendez C."/>
            <person name="Richter M."/>
            <person name="Ferrer M."/>
            <person name="Sanchez J."/>
        </authorList>
    </citation>
    <scope>NUCLEOTIDE SEQUENCE</scope>
</reference>
<proteinExistence type="predicted"/>
<feature type="non-terminal residue" evidence="1">
    <location>
        <position position="1"/>
    </location>
</feature>
<feature type="non-terminal residue" evidence="1">
    <location>
        <position position="179"/>
    </location>
</feature>
<accession>T1AKC1</accession>